<organism evidence="1">
    <name type="scientific">marine sediment metagenome</name>
    <dbReference type="NCBI Taxonomy" id="412755"/>
    <lineage>
        <taxon>unclassified sequences</taxon>
        <taxon>metagenomes</taxon>
        <taxon>ecological metagenomes</taxon>
    </lineage>
</organism>
<feature type="non-terminal residue" evidence="1">
    <location>
        <position position="660"/>
    </location>
</feature>
<name>A0A0F9IDW2_9ZZZZ</name>
<dbReference type="AlphaFoldDB" id="A0A0F9IDW2"/>
<proteinExistence type="predicted"/>
<sequence>MPFERKSTKGFNYPVIADDPVATQEMATLVDVDDAYAPEQWAADLPNISGLTYAYKGGIVYDGGAYSRIADGTILLATDDTNYVERDAAGTVTVNQSGWTDTKLPMARITTDALGITAIQDWRVLDTASAASVGPHVVATTVGLGPTHTVSALSSGMVLRATGATTSAYGFLIATDIPALDAAKITSGTLTVSRGGTGVSDPTSGRILVGAGASPMTQLDFGAAGGYLRSTGATWARSALLASDLTGTTLPASIVTSSLTTVGTLVAGAVPASLVTAGTFGAGAYVFDNTVSGITTLTATTLAGTLSTAAQPNVTSLGTLTALAVSGTANFRRDTATTTNPTTTWQNLDETAATLHTILHRYQFNTTASATVTAAEWIYSKEQEWTSTGTTQDAKGSLWLAQDGSLVEVLRALGSDKSVQIFGDITQTMGQAVFGNGLIFDTNVGPRIFAQAGGNGIILQNNSGLIQLRSAGDDGLKVLHTGGVTIDNAASPNTVATLILNARGTQLAPLLSAGGVTISTASPNSLLTLSKNETITGAVTDGYAAGLRLDPGYVAASALTVTRHNYIDIQDVSLAGAGPAALTDACVLRFDAAAGTHKALTTEAVKINVNGTLQYIPFYPAGGPLVVPAITSSGIAIESGSPVITLKDTNNVLSNVAYSS</sequence>
<protein>
    <submittedName>
        <fullName evidence="1">Uncharacterized protein</fullName>
    </submittedName>
</protein>
<evidence type="ECO:0000313" key="1">
    <source>
        <dbReference type="EMBL" id="KKM25826.1"/>
    </source>
</evidence>
<gene>
    <name evidence="1" type="ORF">LCGC14_1591070</name>
</gene>
<reference evidence="1" key="1">
    <citation type="journal article" date="2015" name="Nature">
        <title>Complex archaea that bridge the gap between prokaryotes and eukaryotes.</title>
        <authorList>
            <person name="Spang A."/>
            <person name="Saw J.H."/>
            <person name="Jorgensen S.L."/>
            <person name="Zaremba-Niedzwiedzka K."/>
            <person name="Martijn J."/>
            <person name="Lind A.E."/>
            <person name="van Eijk R."/>
            <person name="Schleper C."/>
            <person name="Guy L."/>
            <person name="Ettema T.J."/>
        </authorList>
    </citation>
    <scope>NUCLEOTIDE SEQUENCE</scope>
</reference>
<accession>A0A0F9IDW2</accession>
<dbReference type="EMBL" id="LAZR01012632">
    <property type="protein sequence ID" value="KKM25826.1"/>
    <property type="molecule type" value="Genomic_DNA"/>
</dbReference>
<comment type="caution">
    <text evidence="1">The sequence shown here is derived from an EMBL/GenBank/DDBJ whole genome shotgun (WGS) entry which is preliminary data.</text>
</comment>